<feature type="transmembrane region" description="Helical" evidence="1">
    <location>
        <begin position="24"/>
        <end position="45"/>
    </location>
</feature>
<comment type="caution">
    <text evidence="2">The sequence shown here is derived from an EMBL/GenBank/DDBJ whole genome shotgun (WGS) entry which is preliminary data.</text>
</comment>
<keyword evidence="1" id="KW-0812">Transmembrane</keyword>
<evidence type="ECO:0008006" key="4">
    <source>
        <dbReference type="Google" id="ProtNLM"/>
    </source>
</evidence>
<evidence type="ECO:0000256" key="1">
    <source>
        <dbReference type="SAM" id="Phobius"/>
    </source>
</evidence>
<keyword evidence="1" id="KW-0472">Membrane</keyword>
<dbReference type="RefSeq" id="WP_168056243.1">
    <property type="nucleotide sequence ID" value="NZ_JAAOZT010000009.1"/>
</dbReference>
<dbReference type="Proteomes" id="UP000571084">
    <property type="component" value="Unassembled WGS sequence"/>
</dbReference>
<proteinExistence type="predicted"/>
<evidence type="ECO:0000313" key="2">
    <source>
        <dbReference type="EMBL" id="MBB5199881.1"/>
    </source>
</evidence>
<keyword evidence="1" id="KW-1133">Transmembrane helix</keyword>
<dbReference type="EMBL" id="JACHHQ010000003">
    <property type="protein sequence ID" value="MBB5199881.1"/>
    <property type="molecule type" value="Genomic_DNA"/>
</dbReference>
<organism evidence="2 3">
    <name type="scientific">Glaciimonas immobilis</name>
    <dbReference type="NCBI Taxonomy" id="728004"/>
    <lineage>
        <taxon>Bacteria</taxon>
        <taxon>Pseudomonadati</taxon>
        <taxon>Pseudomonadota</taxon>
        <taxon>Betaproteobacteria</taxon>
        <taxon>Burkholderiales</taxon>
        <taxon>Oxalobacteraceae</taxon>
        <taxon>Glaciimonas</taxon>
    </lineage>
</organism>
<evidence type="ECO:0000313" key="3">
    <source>
        <dbReference type="Proteomes" id="UP000571084"/>
    </source>
</evidence>
<gene>
    <name evidence="2" type="ORF">HNR39_001713</name>
</gene>
<name>A0A840RTG0_9BURK</name>
<reference evidence="2 3" key="1">
    <citation type="submission" date="2020-08" db="EMBL/GenBank/DDBJ databases">
        <title>Genomic Encyclopedia of Type Strains, Phase IV (KMG-IV): sequencing the most valuable type-strain genomes for metagenomic binning, comparative biology and taxonomic classification.</title>
        <authorList>
            <person name="Goeker M."/>
        </authorList>
    </citation>
    <scope>NUCLEOTIDE SEQUENCE [LARGE SCALE GENOMIC DNA]</scope>
    <source>
        <strain evidence="2 3">DSM 23240</strain>
    </source>
</reference>
<accession>A0A840RTG0</accession>
<dbReference type="AlphaFoldDB" id="A0A840RTG0"/>
<keyword evidence="3" id="KW-1185">Reference proteome</keyword>
<sequence>MVAAILFSAKAIVAKMIYRYQVDAVTLTAFWTIFALPFFFAIAYWKAKVAQPLAWSDRWQIFALGILSIELP</sequence>
<protein>
    <recommendedName>
        <fullName evidence="4">EamA family transporter</fullName>
    </recommendedName>
</protein>